<comment type="similarity">
    <text evidence="1">Belongs to the heat shock protein 70 family.</text>
</comment>
<keyword evidence="2" id="KW-0547">Nucleotide-binding</keyword>
<evidence type="ECO:0000256" key="2">
    <source>
        <dbReference type="ARBA" id="ARBA00022741"/>
    </source>
</evidence>
<proteinExistence type="inferred from homology"/>
<accession>A0ABQ9K4Y9</accession>
<organism evidence="5 6">
    <name type="scientific">Molorchus minor</name>
    <dbReference type="NCBI Taxonomy" id="1323400"/>
    <lineage>
        <taxon>Eukaryota</taxon>
        <taxon>Metazoa</taxon>
        <taxon>Ecdysozoa</taxon>
        <taxon>Arthropoda</taxon>
        <taxon>Hexapoda</taxon>
        <taxon>Insecta</taxon>
        <taxon>Pterygota</taxon>
        <taxon>Neoptera</taxon>
        <taxon>Endopterygota</taxon>
        <taxon>Coleoptera</taxon>
        <taxon>Polyphaga</taxon>
        <taxon>Cucujiformia</taxon>
        <taxon>Chrysomeloidea</taxon>
        <taxon>Cerambycidae</taxon>
        <taxon>Lamiinae</taxon>
        <taxon>Monochamini</taxon>
        <taxon>Molorchus</taxon>
    </lineage>
</organism>
<dbReference type="InterPro" id="IPR013126">
    <property type="entry name" value="Hsp_70_fam"/>
</dbReference>
<dbReference type="EMBL" id="JAPWTJ010000010">
    <property type="protein sequence ID" value="KAJ8985671.1"/>
    <property type="molecule type" value="Genomic_DNA"/>
</dbReference>
<dbReference type="SUPFAM" id="SSF100934">
    <property type="entry name" value="Heat shock protein 70kD (HSP70), C-terminal subdomain"/>
    <property type="match status" value="1"/>
</dbReference>
<name>A0ABQ9K4Y9_9CUCU</name>
<evidence type="ECO:0000256" key="4">
    <source>
        <dbReference type="SAM" id="MobiDB-lite"/>
    </source>
</evidence>
<reference evidence="5" key="1">
    <citation type="journal article" date="2023" name="Insect Mol. Biol.">
        <title>Genome sequencing provides insights into the evolution of gene families encoding plant cell wall-degrading enzymes in longhorned beetles.</title>
        <authorList>
            <person name="Shin N.R."/>
            <person name="Okamura Y."/>
            <person name="Kirsch R."/>
            <person name="Pauchet Y."/>
        </authorList>
    </citation>
    <scope>NUCLEOTIDE SEQUENCE</scope>
    <source>
        <strain evidence="5">MMC_N1</strain>
    </source>
</reference>
<evidence type="ECO:0000313" key="6">
    <source>
        <dbReference type="Proteomes" id="UP001162164"/>
    </source>
</evidence>
<evidence type="ECO:0000313" key="5">
    <source>
        <dbReference type="EMBL" id="KAJ8985671.1"/>
    </source>
</evidence>
<keyword evidence="6" id="KW-1185">Reference proteome</keyword>
<keyword evidence="3" id="KW-0067">ATP-binding</keyword>
<protein>
    <submittedName>
        <fullName evidence="5">Uncharacterized protein</fullName>
    </submittedName>
</protein>
<dbReference type="Pfam" id="PF00012">
    <property type="entry name" value="HSP70"/>
    <property type="match status" value="1"/>
</dbReference>
<evidence type="ECO:0000256" key="1">
    <source>
        <dbReference type="ARBA" id="ARBA00007381"/>
    </source>
</evidence>
<comment type="caution">
    <text evidence="5">The sequence shown here is derived from an EMBL/GenBank/DDBJ whole genome shotgun (WGS) entry which is preliminary data.</text>
</comment>
<feature type="compositionally biased region" description="Basic and acidic residues" evidence="4">
    <location>
        <begin position="33"/>
        <end position="53"/>
    </location>
</feature>
<sequence>MRRSSPTEDKKLKERVEARNELESYAYSLKNQLSDKDKLGAKLSEDEKTKMEEAIDEEDQMAGGQPGYGGRGLQEAEEGVGGGGAADHREAVPGERAGPPGRPAARKTTN</sequence>
<dbReference type="InterPro" id="IPR029048">
    <property type="entry name" value="HSP70_C_sf"/>
</dbReference>
<evidence type="ECO:0000256" key="3">
    <source>
        <dbReference type="ARBA" id="ARBA00022840"/>
    </source>
</evidence>
<feature type="region of interest" description="Disordered" evidence="4">
    <location>
        <begin position="31"/>
        <end position="110"/>
    </location>
</feature>
<dbReference type="Gene3D" id="1.20.1270.10">
    <property type="match status" value="1"/>
</dbReference>
<dbReference type="Proteomes" id="UP001162164">
    <property type="component" value="Unassembled WGS sequence"/>
</dbReference>
<gene>
    <name evidence="5" type="ORF">NQ317_015168</name>
</gene>